<feature type="domain" description="TonB-dependent receptor-like beta-barrel" evidence="18">
    <location>
        <begin position="266"/>
        <end position="704"/>
    </location>
</feature>
<evidence type="ECO:0000256" key="3">
    <source>
        <dbReference type="ARBA" id="ARBA00022448"/>
    </source>
</evidence>
<feature type="domain" description="TonB-dependent receptor plug" evidence="19">
    <location>
        <begin position="92"/>
        <end position="188"/>
    </location>
</feature>
<feature type="chain" id="PRO_5012269016" evidence="17">
    <location>
        <begin position="40"/>
        <end position="734"/>
    </location>
</feature>
<evidence type="ECO:0000256" key="12">
    <source>
        <dbReference type="ARBA" id="ARBA00023170"/>
    </source>
</evidence>
<evidence type="ECO:0000256" key="7">
    <source>
        <dbReference type="ARBA" id="ARBA00022729"/>
    </source>
</evidence>
<evidence type="ECO:0000256" key="16">
    <source>
        <dbReference type="RuleBase" id="RU003357"/>
    </source>
</evidence>
<evidence type="ECO:0000259" key="18">
    <source>
        <dbReference type="Pfam" id="PF00593"/>
    </source>
</evidence>
<keyword evidence="8" id="KW-0408">Iron</keyword>
<dbReference type="InterPro" id="IPR036942">
    <property type="entry name" value="Beta-barrel_TonB_sf"/>
</dbReference>
<keyword evidence="12 20" id="KW-0675">Receptor</keyword>
<dbReference type="InterPro" id="IPR010917">
    <property type="entry name" value="TonB_rcpt_CS"/>
</dbReference>
<dbReference type="GO" id="GO:0015891">
    <property type="term" value="P:siderophore transport"/>
    <property type="evidence" value="ECO:0007669"/>
    <property type="project" value="InterPro"/>
</dbReference>
<dbReference type="Gene3D" id="2.40.170.20">
    <property type="entry name" value="TonB-dependent receptor, beta-barrel domain"/>
    <property type="match status" value="1"/>
</dbReference>
<dbReference type="RefSeq" id="WP_096725014.1">
    <property type="nucleotide sequence ID" value="NZ_MTZV01000006.1"/>
</dbReference>
<comment type="similarity">
    <text evidence="2 14 16">Belongs to the TonB-dependent receptor family.</text>
</comment>
<protein>
    <submittedName>
        <fullName evidence="20">TonB-dependent siderophore receptor</fullName>
    </submittedName>
</protein>
<keyword evidence="5" id="KW-0410">Iron transport</keyword>
<dbReference type="OrthoDB" id="8732650at2"/>
<evidence type="ECO:0000256" key="8">
    <source>
        <dbReference type="ARBA" id="ARBA00023004"/>
    </source>
</evidence>
<dbReference type="InterPro" id="IPR012910">
    <property type="entry name" value="Plug_dom"/>
</dbReference>
<evidence type="ECO:0000256" key="15">
    <source>
        <dbReference type="PROSITE-ProRule" id="PRU10144"/>
    </source>
</evidence>
<keyword evidence="9" id="KW-0406">Ion transport</keyword>
<comment type="subcellular location">
    <subcellularLocation>
        <location evidence="1 14">Cell outer membrane</location>
        <topology evidence="1 14">Multi-pass membrane protein</topology>
    </subcellularLocation>
</comment>
<dbReference type="Pfam" id="PF07715">
    <property type="entry name" value="Plug"/>
    <property type="match status" value="1"/>
</dbReference>
<evidence type="ECO:0000256" key="9">
    <source>
        <dbReference type="ARBA" id="ARBA00023065"/>
    </source>
</evidence>
<feature type="signal peptide" evidence="17">
    <location>
        <begin position="1"/>
        <end position="39"/>
    </location>
</feature>
<reference evidence="20 21" key="1">
    <citation type="submission" date="2017-01" db="EMBL/GenBank/DDBJ databases">
        <title>Whole-Genome Shotgun Sequencing of Two beta-Proteobacterial Species in Search of the Bulgecin Biosynthetic Cluster.</title>
        <authorList>
            <person name="Horsman M.E."/>
            <person name="Marous D.R."/>
            <person name="Li R."/>
            <person name="Oliver R.A."/>
            <person name="Byun B."/>
            <person name="Emrich S.J."/>
            <person name="Boggess B."/>
            <person name="Townsend C.A."/>
            <person name="Mobashery S."/>
        </authorList>
    </citation>
    <scope>NUCLEOTIDE SEQUENCE [LARGE SCALE GENOMIC DNA]</scope>
    <source>
        <strain evidence="20 21">ATCC 31363</strain>
    </source>
</reference>
<evidence type="ECO:0000256" key="4">
    <source>
        <dbReference type="ARBA" id="ARBA00022452"/>
    </source>
</evidence>
<dbReference type="Gene3D" id="2.170.130.10">
    <property type="entry name" value="TonB-dependent receptor, plug domain"/>
    <property type="match status" value="1"/>
</dbReference>
<dbReference type="GO" id="GO:0015344">
    <property type="term" value="F:siderophore uptake transmembrane transporter activity"/>
    <property type="evidence" value="ECO:0007669"/>
    <property type="project" value="TreeGrafter"/>
</dbReference>
<dbReference type="InterPro" id="IPR037066">
    <property type="entry name" value="Plug_dom_sf"/>
</dbReference>
<evidence type="ECO:0000259" key="19">
    <source>
        <dbReference type="Pfam" id="PF07715"/>
    </source>
</evidence>
<evidence type="ECO:0000256" key="13">
    <source>
        <dbReference type="ARBA" id="ARBA00023237"/>
    </source>
</evidence>
<dbReference type="InterPro" id="IPR039426">
    <property type="entry name" value="TonB-dep_rcpt-like"/>
</dbReference>
<evidence type="ECO:0000256" key="11">
    <source>
        <dbReference type="ARBA" id="ARBA00023136"/>
    </source>
</evidence>
<dbReference type="SUPFAM" id="SSF56935">
    <property type="entry name" value="Porins"/>
    <property type="match status" value="1"/>
</dbReference>
<dbReference type="PROSITE" id="PS01156">
    <property type="entry name" value="TONB_DEPENDENT_REC_2"/>
    <property type="match status" value="1"/>
</dbReference>
<dbReference type="InterPro" id="IPR010105">
    <property type="entry name" value="TonB_sidphr_rcpt"/>
</dbReference>
<dbReference type="PROSITE" id="PS52016">
    <property type="entry name" value="TONB_DEPENDENT_REC_3"/>
    <property type="match status" value="1"/>
</dbReference>
<dbReference type="CDD" id="cd01347">
    <property type="entry name" value="ligand_gated_channel"/>
    <property type="match status" value="1"/>
</dbReference>
<feature type="short sequence motif" description="TonB C-terminal box" evidence="15">
    <location>
        <begin position="717"/>
        <end position="734"/>
    </location>
</feature>
<dbReference type="GO" id="GO:0038023">
    <property type="term" value="F:signaling receptor activity"/>
    <property type="evidence" value="ECO:0007669"/>
    <property type="project" value="InterPro"/>
</dbReference>
<dbReference type="AlphaFoldDB" id="A0A2A4EPE7"/>
<organism evidence="20 21">
    <name type="scientific">Paraburkholderia acidicola</name>
    <dbReference type="NCBI Taxonomy" id="1912599"/>
    <lineage>
        <taxon>Bacteria</taxon>
        <taxon>Pseudomonadati</taxon>
        <taxon>Pseudomonadota</taxon>
        <taxon>Betaproteobacteria</taxon>
        <taxon>Burkholderiales</taxon>
        <taxon>Burkholderiaceae</taxon>
        <taxon>Paraburkholderia</taxon>
    </lineage>
</organism>
<dbReference type="EMBL" id="MTZV01000006">
    <property type="protein sequence ID" value="PCE23021.1"/>
    <property type="molecule type" value="Genomic_DNA"/>
</dbReference>
<keyword evidence="4 14" id="KW-1134">Transmembrane beta strand</keyword>
<evidence type="ECO:0000256" key="6">
    <source>
        <dbReference type="ARBA" id="ARBA00022692"/>
    </source>
</evidence>
<evidence type="ECO:0000313" key="21">
    <source>
        <dbReference type="Proteomes" id="UP000218022"/>
    </source>
</evidence>
<dbReference type="InterPro" id="IPR000531">
    <property type="entry name" value="Beta-barrel_TonB"/>
</dbReference>
<evidence type="ECO:0000256" key="17">
    <source>
        <dbReference type="SAM" id="SignalP"/>
    </source>
</evidence>
<keyword evidence="11 14" id="KW-0472">Membrane</keyword>
<evidence type="ECO:0000256" key="2">
    <source>
        <dbReference type="ARBA" id="ARBA00009810"/>
    </source>
</evidence>
<evidence type="ECO:0000313" key="20">
    <source>
        <dbReference type="EMBL" id="PCE23021.1"/>
    </source>
</evidence>
<dbReference type="Proteomes" id="UP000218022">
    <property type="component" value="Unassembled WGS sequence"/>
</dbReference>
<keyword evidence="3 14" id="KW-0813">Transport</keyword>
<evidence type="ECO:0000256" key="10">
    <source>
        <dbReference type="ARBA" id="ARBA00023077"/>
    </source>
</evidence>
<dbReference type="GO" id="GO:0009279">
    <property type="term" value="C:cell outer membrane"/>
    <property type="evidence" value="ECO:0007669"/>
    <property type="project" value="UniProtKB-SubCell"/>
</dbReference>
<keyword evidence="13 14" id="KW-0998">Cell outer membrane</keyword>
<evidence type="ECO:0000256" key="14">
    <source>
        <dbReference type="PROSITE-ProRule" id="PRU01360"/>
    </source>
</evidence>
<proteinExistence type="inferred from homology"/>
<comment type="caution">
    <text evidence="20">The sequence shown here is derived from an EMBL/GenBank/DDBJ whole genome shotgun (WGS) entry which is preliminary data.</text>
</comment>
<sequence length="734" mass="78356">MSASRLSLAPVQPAKLLAGRLAISTAISMAFGVAAPAFAQSAGTDAAPGSVLPAVKVEASVPVLPGDLSPTYAGGQVARGTDFGVLGKQKMIDMPFSMTTYTAKLIADQQALTLGDVLDNDPAVRVSSGFGNFSQVFVIRGFPLNGDDISLNGLYGVTPRQLVSTSALERVDVFKGANAFLNGASPGGTAIGGGVNLQLKRADDKPLTRVTLETSGSGEFGEHIDVGRRFGSEGQFGIRVNQMNRGGETSIDGEHRLNNTTAVSLDWRGDKLRLYGDFVYQRQKIDDGRPIVYVTGSQIPEPPSATHNYAQPWSFSNLEDTVGIVRAEYDFLPAWTAYVAGGARHTNEHGDYASPTYNGATGVTTTSRLGVPHKEDTLSGEAGVRGHFTTGPVTHMVTASGSVVRIDGQSAYTLSGTVPTSLYDTPVLPRPGDKFTGGNLADPGTTALTLMRSVAVSDTLGFLNDRVLFTIGARHQSIHSNGFNYKGVQTNNYDQSLTTPLFGLVVKPWENVAFFANRSEALAQGGQAPNTAVNFGQLLAPYRTKQYEVGVKYDTQRLGASLAAYQIEQPSAYTDSTTRIYGTNGTQRHRGLEAEVHGEPYKGVRLLAGMSLINAKLLDTNGGTTDGNRPIGVPSYLFNLGAEYDVPMVSGLTLTARWIHTGSQYLDAANTASIPSWDRFDLGARYATSIFGRPTTFRATVRNVANKAYWSSTIGTYLTQGEPRTFLLSMTTDF</sequence>
<dbReference type="Pfam" id="PF00593">
    <property type="entry name" value="TonB_dep_Rec_b-barrel"/>
    <property type="match status" value="1"/>
</dbReference>
<name>A0A2A4EPE7_9BURK</name>
<dbReference type="PANTHER" id="PTHR32552:SF82">
    <property type="entry name" value="FCUA PROTEIN"/>
    <property type="match status" value="1"/>
</dbReference>
<keyword evidence="7 17" id="KW-0732">Signal</keyword>
<dbReference type="NCBIfam" id="TIGR01783">
    <property type="entry name" value="TonB-siderophor"/>
    <property type="match status" value="1"/>
</dbReference>
<gene>
    <name evidence="20" type="ORF">BWP39_25385</name>
</gene>
<keyword evidence="6 14" id="KW-0812">Transmembrane</keyword>
<dbReference type="PANTHER" id="PTHR32552">
    <property type="entry name" value="FERRICHROME IRON RECEPTOR-RELATED"/>
    <property type="match status" value="1"/>
</dbReference>
<evidence type="ECO:0000256" key="1">
    <source>
        <dbReference type="ARBA" id="ARBA00004571"/>
    </source>
</evidence>
<evidence type="ECO:0000256" key="5">
    <source>
        <dbReference type="ARBA" id="ARBA00022496"/>
    </source>
</evidence>
<keyword evidence="10 16" id="KW-0798">TonB box</keyword>
<accession>A0A2A4EPE7</accession>